<reference evidence="6" key="1">
    <citation type="submission" date="2016-10" db="EMBL/GenBank/DDBJ databases">
        <authorList>
            <person name="Varghese N."/>
            <person name="Submissions S."/>
        </authorList>
    </citation>
    <scope>NUCLEOTIDE SEQUENCE [LARGE SCALE GENOMIC DNA]</scope>
    <source>
        <strain>GEY</strain>
        <strain evidence="6">DSM 9560</strain>
    </source>
</reference>
<feature type="signal peptide" evidence="4">
    <location>
        <begin position="1"/>
        <end position="18"/>
    </location>
</feature>
<dbReference type="Proteomes" id="UP000199513">
    <property type="component" value="Unassembled WGS sequence"/>
</dbReference>
<feature type="repeat" description="TPR" evidence="3">
    <location>
        <begin position="295"/>
        <end position="328"/>
    </location>
</feature>
<dbReference type="Pfam" id="PF13181">
    <property type="entry name" value="TPR_8"/>
    <property type="match status" value="3"/>
</dbReference>
<dbReference type="GO" id="GO:0046813">
    <property type="term" value="P:receptor-mediated virion attachment to host cell"/>
    <property type="evidence" value="ECO:0007669"/>
    <property type="project" value="TreeGrafter"/>
</dbReference>
<feature type="repeat" description="TPR" evidence="3">
    <location>
        <begin position="329"/>
        <end position="362"/>
    </location>
</feature>
<dbReference type="GO" id="GO:0009279">
    <property type="term" value="C:cell outer membrane"/>
    <property type="evidence" value="ECO:0007669"/>
    <property type="project" value="TreeGrafter"/>
</dbReference>
<keyword evidence="1" id="KW-0677">Repeat</keyword>
<dbReference type="STRING" id="1003.SAMN04488541_10314"/>
<feature type="repeat" description="TPR" evidence="3">
    <location>
        <begin position="106"/>
        <end position="139"/>
    </location>
</feature>
<organism evidence="5 6">
    <name type="scientific">Thermoflexibacter ruber</name>
    <dbReference type="NCBI Taxonomy" id="1003"/>
    <lineage>
        <taxon>Bacteria</taxon>
        <taxon>Pseudomonadati</taxon>
        <taxon>Bacteroidota</taxon>
        <taxon>Cytophagia</taxon>
        <taxon>Cytophagales</taxon>
        <taxon>Thermoflexibacteraceae</taxon>
        <taxon>Thermoflexibacter</taxon>
    </lineage>
</organism>
<evidence type="ECO:0000256" key="4">
    <source>
        <dbReference type="SAM" id="SignalP"/>
    </source>
</evidence>
<gene>
    <name evidence="5" type="ORF">SAMN04488541_10314</name>
</gene>
<dbReference type="OrthoDB" id="1523318at2"/>
<sequence length="406" mass="46744">MKILAFLFCLLGNLVSFAQEPPTYFPKKLAENPNQRSAEEWCNFAMELYAQDQFAEAIRYFDQAIAQKPDYKMAYFYRASCKEDLGDKSAALTDYQICMHLDPLFVEALFSKALLHYKMQDFQSAEQDFSKLLRLPRRETQTVYYQNVSYGNEKVIGGIFTLQSRNAEIYNYRSLARMKLQDLGGALADIDSAIMLNPHNPNYYINRGLVKVRQDKKESAMADYEQALRLSPENALALYNLQVIQGKSDANKLISFEDKFPPFYIKRANEALKSKLFSQAIADYDTAMILGDESPNTFYNRGYAKEKIGNLQGAIKDYTTAIHLKQDFTNAYIQRGNVYFKQKKFEKALQDYTHVLLWEKSNANVFYNRGLAHHYLKNREAACEDLKKAQELGMTEAQKAIASICK</sequence>
<dbReference type="AlphaFoldDB" id="A0A1I2IFU2"/>
<dbReference type="RefSeq" id="WP_091548460.1">
    <property type="nucleotide sequence ID" value="NZ_FONY01000031.1"/>
</dbReference>
<dbReference type="Gene3D" id="1.25.40.10">
    <property type="entry name" value="Tetratricopeptide repeat domain"/>
    <property type="match status" value="4"/>
</dbReference>
<evidence type="ECO:0000256" key="3">
    <source>
        <dbReference type="PROSITE-ProRule" id="PRU00339"/>
    </source>
</evidence>
<feature type="repeat" description="TPR" evidence="3">
    <location>
        <begin position="38"/>
        <end position="71"/>
    </location>
</feature>
<evidence type="ECO:0000256" key="1">
    <source>
        <dbReference type="ARBA" id="ARBA00022737"/>
    </source>
</evidence>
<dbReference type="Pfam" id="PF13414">
    <property type="entry name" value="TPR_11"/>
    <property type="match status" value="1"/>
</dbReference>
<dbReference type="InterPro" id="IPR011990">
    <property type="entry name" value="TPR-like_helical_dom_sf"/>
</dbReference>
<dbReference type="InterPro" id="IPR050498">
    <property type="entry name" value="Ycf3"/>
</dbReference>
<accession>A0A1I2IFU2</accession>
<protein>
    <submittedName>
        <fullName evidence="5">Tetratricopeptide repeat-containing protein</fullName>
    </submittedName>
</protein>
<feature type="repeat" description="TPR" evidence="3">
    <location>
        <begin position="201"/>
        <end position="234"/>
    </location>
</feature>
<proteinExistence type="predicted"/>
<dbReference type="SMART" id="SM00028">
    <property type="entry name" value="TPR"/>
    <property type="match status" value="9"/>
</dbReference>
<dbReference type="PROSITE" id="PS50005">
    <property type="entry name" value="TPR"/>
    <property type="match status" value="5"/>
</dbReference>
<dbReference type="SUPFAM" id="SSF48452">
    <property type="entry name" value="TPR-like"/>
    <property type="match status" value="3"/>
</dbReference>
<evidence type="ECO:0000256" key="2">
    <source>
        <dbReference type="ARBA" id="ARBA00022803"/>
    </source>
</evidence>
<keyword evidence="6" id="KW-1185">Reference proteome</keyword>
<keyword evidence="4" id="KW-0732">Signal</keyword>
<dbReference type="EMBL" id="FONY01000031">
    <property type="protein sequence ID" value="SFF39937.1"/>
    <property type="molecule type" value="Genomic_DNA"/>
</dbReference>
<name>A0A1I2IFU2_9BACT</name>
<evidence type="ECO:0000313" key="5">
    <source>
        <dbReference type="EMBL" id="SFF39937.1"/>
    </source>
</evidence>
<dbReference type="InterPro" id="IPR019734">
    <property type="entry name" value="TPR_rpt"/>
</dbReference>
<dbReference type="Pfam" id="PF13432">
    <property type="entry name" value="TPR_16"/>
    <property type="match status" value="1"/>
</dbReference>
<evidence type="ECO:0000313" key="6">
    <source>
        <dbReference type="Proteomes" id="UP000199513"/>
    </source>
</evidence>
<dbReference type="PANTHER" id="PTHR44858:SF1">
    <property type="entry name" value="UDP-N-ACETYLGLUCOSAMINE--PEPTIDE N-ACETYLGLUCOSAMINYLTRANSFERASE SPINDLY-RELATED"/>
    <property type="match status" value="1"/>
</dbReference>
<dbReference type="PANTHER" id="PTHR44858">
    <property type="entry name" value="TETRATRICOPEPTIDE REPEAT PROTEIN 6"/>
    <property type="match status" value="1"/>
</dbReference>
<keyword evidence="2 3" id="KW-0802">TPR repeat</keyword>
<feature type="chain" id="PRO_5011435585" evidence="4">
    <location>
        <begin position="19"/>
        <end position="406"/>
    </location>
</feature>